<evidence type="ECO:0000313" key="3">
    <source>
        <dbReference type="Proteomes" id="UP001221898"/>
    </source>
</evidence>
<name>A0AAD7T0E2_9TELE</name>
<organism evidence="2 3">
    <name type="scientific">Aldrovandia affinis</name>
    <dbReference type="NCBI Taxonomy" id="143900"/>
    <lineage>
        <taxon>Eukaryota</taxon>
        <taxon>Metazoa</taxon>
        <taxon>Chordata</taxon>
        <taxon>Craniata</taxon>
        <taxon>Vertebrata</taxon>
        <taxon>Euteleostomi</taxon>
        <taxon>Actinopterygii</taxon>
        <taxon>Neopterygii</taxon>
        <taxon>Teleostei</taxon>
        <taxon>Notacanthiformes</taxon>
        <taxon>Halosauridae</taxon>
        <taxon>Aldrovandia</taxon>
    </lineage>
</organism>
<reference evidence="2" key="1">
    <citation type="journal article" date="2023" name="Science">
        <title>Genome structures resolve the early diversification of teleost fishes.</title>
        <authorList>
            <person name="Parey E."/>
            <person name="Louis A."/>
            <person name="Montfort J."/>
            <person name="Bouchez O."/>
            <person name="Roques C."/>
            <person name="Iampietro C."/>
            <person name="Lluch J."/>
            <person name="Castinel A."/>
            <person name="Donnadieu C."/>
            <person name="Desvignes T."/>
            <person name="Floi Bucao C."/>
            <person name="Jouanno E."/>
            <person name="Wen M."/>
            <person name="Mejri S."/>
            <person name="Dirks R."/>
            <person name="Jansen H."/>
            <person name="Henkel C."/>
            <person name="Chen W.J."/>
            <person name="Zahm M."/>
            <person name="Cabau C."/>
            <person name="Klopp C."/>
            <person name="Thompson A.W."/>
            <person name="Robinson-Rechavi M."/>
            <person name="Braasch I."/>
            <person name="Lecointre G."/>
            <person name="Bobe J."/>
            <person name="Postlethwait J.H."/>
            <person name="Berthelot C."/>
            <person name="Roest Crollius H."/>
            <person name="Guiguen Y."/>
        </authorList>
    </citation>
    <scope>NUCLEOTIDE SEQUENCE</scope>
    <source>
        <strain evidence="2">NC1722</strain>
    </source>
</reference>
<accession>A0AAD7T0E2</accession>
<comment type="caution">
    <text evidence="2">The sequence shown here is derived from an EMBL/GenBank/DDBJ whole genome shotgun (WGS) entry which is preliminary data.</text>
</comment>
<protein>
    <submittedName>
        <fullName evidence="2">Uncharacterized protein</fullName>
    </submittedName>
</protein>
<feature type="region of interest" description="Disordered" evidence="1">
    <location>
        <begin position="25"/>
        <end position="106"/>
    </location>
</feature>
<keyword evidence="3" id="KW-1185">Reference proteome</keyword>
<proteinExistence type="predicted"/>
<dbReference type="Proteomes" id="UP001221898">
    <property type="component" value="Unassembled WGS sequence"/>
</dbReference>
<gene>
    <name evidence="2" type="ORF">AAFF_G00153760</name>
</gene>
<dbReference type="AlphaFoldDB" id="A0AAD7T0E2"/>
<evidence type="ECO:0000256" key="1">
    <source>
        <dbReference type="SAM" id="MobiDB-lite"/>
    </source>
</evidence>
<dbReference type="EMBL" id="JAINUG010000021">
    <property type="protein sequence ID" value="KAJ8411738.1"/>
    <property type="molecule type" value="Genomic_DNA"/>
</dbReference>
<evidence type="ECO:0000313" key="2">
    <source>
        <dbReference type="EMBL" id="KAJ8411738.1"/>
    </source>
</evidence>
<sequence length="106" mass="11316">MRDQRRLPACVTRPFARVWTCLANSPTSQSAVAPISDRGPLPGRGEAERRSVKGRQRCQSSDPACCSLRRLRPTPRKDGGARRPASSALAGPGCGRKSQRATSSAG</sequence>